<dbReference type="EMBL" id="MDGM01000012">
    <property type="protein sequence ID" value="PIB24314.1"/>
    <property type="molecule type" value="Genomic_DNA"/>
</dbReference>
<evidence type="ECO:0000313" key="3">
    <source>
        <dbReference type="Proteomes" id="UP000231516"/>
    </source>
</evidence>
<dbReference type="RefSeq" id="WP_099592640.1">
    <property type="nucleotide sequence ID" value="NZ_MDGM01000012.1"/>
</dbReference>
<evidence type="ECO:0008006" key="4">
    <source>
        <dbReference type="Google" id="ProtNLM"/>
    </source>
</evidence>
<accession>A0A2G5K6I8</accession>
<evidence type="ECO:0000313" key="2">
    <source>
        <dbReference type="EMBL" id="PIB24314.1"/>
    </source>
</evidence>
<dbReference type="Gene3D" id="3.40.50.300">
    <property type="entry name" value="P-loop containing nucleotide triphosphate hydrolases"/>
    <property type="match status" value="1"/>
</dbReference>
<dbReference type="SUPFAM" id="SSF52540">
    <property type="entry name" value="P-loop containing nucleoside triphosphate hydrolases"/>
    <property type="match status" value="1"/>
</dbReference>
<proteinExistence type="predicted"/>
<gene>
    <name evidence="2" type="ORF">BFP76_03595</name>
</gene>
<dbReference type="Pfam" id="PF13469">
    <property type="entry name" value="Sulfotransfer_3"/>
    <property type="match status" value="1"/>
</dbReference>
<comment type="caution">
    <text evidence="2">The sequence shown here is derived from an EMBL/GenBank/DDBJ whole genome shotgun (WGS) entry which is preliminary data.</text>
</comment>
<name>A0A2G5K6I8_9RHOB</name>
<sequence>MSDDYPNLAGKTFLLGVGAHKSGTTWLSKTLRDHPQVFMSPLKELHFFGNRDHFERWPFPYFERLAKQYSKPHSHTGLPQDDKVFQVLERIEMGGDGDLYRTFFDERVTDERVFGEITPHYTALKPSEYEYVKTLFPNIKIIFLMRDPIARHWSAVRFLESVERRDIADDELHKRAIEMLDNRDFRLRSDYKKCINALEANFTPDQIHYEFFENLFSVDAMARIYEFLGVDYVEPMFDKVKNPSRPADLPAPIYDQIMRHLWPQYQFCRRRFKRQIPDTWFQGRPD</sequence>
<dbReference type="OrthoDB" id="981508at2"/>
<protein>
    <recommendedName>
        <fullName evidence="4">Sulfotransferase domain-containing protein</fullName>
    </recommendedName>
</protein>
<organism evidence="2 3">
    <name type="scientific">Paramylibacter kogurei</name>
    <dbReference type="NCBI Taxonomy" id="1889778"/>
    <lineage>
        <taxon>Bacteria</taxon>
        <taxon>Pseudomonadati</taxon>
        <taxon>Pseudomonadota</taxon>
        <taxon>Alphaproteobacteria</taxon>
        <taxon>Rhodobacterales</taxon>
        <taxon>Paracoccaceae</taxon>
        <taxon>Paramylibacter</taxon>
    </lineage>
</organism>
<dbReference type="InterPro" id="IPR037359">
    <property type="entry name" value="NST/OST"/>
</dbReference>
<keyword evidence="1" id="KW-0808">Transferase</keyword>
<dbReference type="PANTHER" id="PTHR10605:SF56">
    <property type="entry name" value="BIFUNCTIONAL HEPARAN SULFATE N-DEACETYLASE_N-SULFOTRANSFERASE"/>
    <property type="match status" value="1"/>
</dbReference>
<dbReference type="Proteomes" id="UP000231516">
    <property type="component" value="Unassembled WGS sequence"/>
</dbReference>
<dbReference type="GO" id="GO:0008146">
    <property type="term" value="F:sulfotransferase activity"/>
    <property type="evidence" value="ECO:0007669"/>
    <property type="project" value="InterPro"/>
</dbReference>
<reference evidence="2 3" key="1">
    <citation type="submission" date="2016-08" db="EMBL/GenBank/DDBJ databases">
        <title>Draft genome of Amylibacter sp. strain 4G11.</title>
        <authorList>
            <person name="Wong S.-K."/>
            <person name="Hamasaki K."/>
            <person name="Yoshizawa S."/>
        </authorList>
    </citation>
    <scope>NUCLEOTIDE SEQUENCE [LARGE SCALE GENOMIC DNA]</scope>
    <source>
        <strain evidence="2 3">4G11</strain>
    </source>
</reference>
<dbReference type="InterPro" id="IPR027417">
    <property type="entry name" value="P-loop_NTPase"/>
</dbReference>
<keyword evidence="3" id="KW-1185">Reference proteome</keyword>
<dbReference type="PANTHER" id="PTHR10605">
    <property type="entry name" value="HEPARAN SULFATE SULFOTRANSFERASE"/>
    <property type="match status" value="1"/>
</dbReference>
<evidence type="ECO:0000256" key="1">
    <source>
        <dbReference type="ARBA" id="ARBA00022679"/>
    </source>
</evidence>
<dbReference type="AlphaFoldDB" id="A0A2G5K6I8"/>